<dbReference type="AlphaFoldDB" id="A0A6J7JGV2"/>
<gene>
    <name evidence="7" type="ORF">UFOPK2656_02053</name>
    <name evidence="8" type="ORF">UFOPK3099_03014</name>
    <name evidence="9" type="ORF">UFOPK3267_00751</name>
    <name evidence="10" type="ORF">UFOPK3651_02296</name>
    <name evidence="11" type="ORF">UFOPK3931_02390</name>
    <name evidence="6" type="ORF">UFOPK4189_02195</name>
</gene>
<dbReference type="HAMAP" id="MF_00265">
    <property type="entry name" value="VapC_Nob1"/>
    <property type="match status" value="1"/>
</dbReference>
<proteinExistence type="inferred from homology"/>
<evidence type="ECO:0000256" key="2">
    <source>
        <dbReference type="ARBA" id="ARBA00022722"/>
    </source>
</evidence>
<evidence type="ECO:0000313" key="8">
    <source>
        <dbReference type="EMBL" id="CAB4836111.1"/>
    </source>
</evidence>
<evidence type="ECO:0000259" key="5">
    <source>
        <dbReference type="Pfam" id="PF01850"/>
    </source>
</evidence>
<dbReference type="EMBL" id="CAFAAV010000369">
    <property type="protein sequence ID" value="CAB4836111.1"/>
    <property type="molecule type" value="Genomic_DNA"/>
</dbReference>
<keyword evidence="1" id="KW-1277">Toxin-antitoxin system</keyword>
<dbReference type="GO" id="GO:0004540">
    <property type="term" value="F:RNA nuclease activity"/>
    <property type="evidence" value="ECO:0007669"/>
    <property type="project" value="InterPro"/>
</dbReference>
<keyword evidence="3" id="KW-0479">Metal-binding</keyword>
<evidence type="ECO:0000313" key="9">
    <source>
        <dbReference type="EMBL" id="CAB4848629.1"/>
    </source>
</evidence>
<evidence type="ECO:0000256" key="3">
    <source>
        <dbReference type="ARBA" id="ARBA00022723"/>
    </source>
</evidence>
<evidence type="ECO:0000313" key="10">
    <source>
        <dbReference type="EMBL" id="CAB4942575.1"/>
    </source>
</evidence>
<dbReference type="Gene3D" id="3.40.50.1010">
    <property type="entry name" value="5'-nuclease"/>
    <property type="match status" value="1"/>
</dbReference>
<evidence type="ECO:0000313" key="7">
    <source>
        <dbReference type="EMBL" id="CAB4730192.1"/>
    </source>
</evidence>
<accession>A0A6J7JGV2</accession>
<dbReference type="InterPro" id="IPR029060">
    <property type="entry name" value="PIN-like_dom_sf"/>
</dbReference>
<dbReference type="SUPFAM" id="SSF88723">
    <property type="entry name" value="PIN domain-like"/>
    <property type="match status" value="1"/>
</dbReference>
<dbReference type="InterPro" id="IPR022907">
    <property type="entry name" value="VapC_family"/>
</dbReference>
<evidence type="ECO:0000313" key="6">
    <source>
        <dbReference type="EMBL" id="CAB4364434.1"/>
    </source>
</evidence>
<dbReference type="CDD" id="cd09874">
    <property type="entry name" value="PIN_MT3492-like"/>
    <property type="match status" value="1"/>
</dbReference>
<evidence type="ECO:0000256" key="4">
    <source>
        <dbReference type="ARBA" id="ARBA00022801"/>
    </source>
</evidence>
<protein>
    <submittedName>
        <fullName evidence="10">Unannotated protein</fullName>
    </submittedName>
</protein>
<feature type="domain" description="PIN" evidence="5">
    <location>
        <begin position="3"/>
        <end position="119"/>
    </location>
</feature>
<evidence type="ECO:0000313" key="11">
    <source>
        <dbReference type="EMBL" id="CAB5004227.1"/>
    </source>
</evidence>
<dbReference type="EMBL" id="CAEZYF010000013">
    <property type="protein sequence ID" value="CAB4730192.1"/>
    <property type="molecule type" value="Genomic_DNA"/>
</dbReference>
<dbReference type="InterPro" id="IPR002716">
    <property type="entry name" value="PIN_dom"/>
</dbReference>
<dbReference type="EMBL" id="CAFBMT010000014">
    <property type="protein sequence ID" value="CAB4942575.1"/>
    <property type="molecule type" value="Genomic_DNA"/>
</dbReference>
<dbReference type="GO" id="GO:0016787">
    <property type="term" value="F:hydrolase activity"/>
    <property type="evidence" value="ECO:0007669"/>
    <property type="project" value="UniProtKB-KW"/>
</dbReference>
<dbReference type="EMBL" id="CAESGF010000013">
    <property type="protein sequence ID" value="CAB4364434.1"/>
    <property type="molecule type" value="Genomic_DNA"/>
</dbReference>
<dbReference type="Pfam" id="PF01850">
    <property type="entry name" value="PIN"/>
    <property type="match status" value="1"/>
</dbReference>
<dbReference type="EMBL" id="CAFBOL010000081">
    <property type="protein sequence ID" value="CAB5004227.1"/>
    <property type="molecule type" value="Genomic_DNA"/>
</dbReference>
<sequence length="132" mass="14376">MAYYVDTSALTKLVVAEPESKALRKWLTATNRQLVSSDLARTELLRAVRRAAPDRMVQAREVLDSLVLLQVSTDVFEAAAHLEPTVLRTLDAVHLASALTLGDELEGVVAYDERLAQAAQGVGIAVIQPRPK</sequence>
<organism evidence="10">
    <name type="scientific">freshwater metagenome</name>
    <dbReference type="NCBI Taxonomy" id="449393"/>
    <lineage>
        <taxon>unclassified sequences</taxon>
        <taxon>metagenomes</taxon>
        <taxon>ecological metagenomes</taxon>
    </lineage>
</organism>
<dbReference type="GO" id="GO:0046872">
    <property type="term" value="F:metal ion binding"/>
    <property type="evidence" value="ECO:0007669"/>
    <property type="project" value="UniProtKB-KW"/>
</dbReference>
<name>A0A6J7JGV2_9ZZZZ</name>
<keyword evidence="2" id="KW-0540">Nuclease</keyword>
<dbReference type="EMBL" id="CAFBIY010000028">
    <property type="protein sequence ID" value="CAB4848629.1"/>
    <property type="molecule type" value="Genomic_DNA"/>
</dbReference>
<evidence type="ECO:0000256" key="1">
    <source>
        <dbReference type="ARBA" id="ARBA00022649"/>
    </source>
</evidence>
<keyword evidence="4" id="KW-0378">Hydrolase</keyword>
<reference evidence="10" key="1">
    <citation type="submission" date="2020-05" db="EMBL/GenBank/DDBJ databases">
        <authorList>
            <person name="Chiriac C."/>
            <person name="Salcher M."/>
            <person name="Ghai R."/>
            <person name="Kavagutti S V."/>
        </authorList>
    </citation>
    <scope>NUCLEOTIDE SEQUENCE</scope>
</reference>